<dbReference type="SUPFAM" id="SSF53850">
    <property type="entry name" value="Periplasmic binding protein-like II"/>
    <property type="match status" value="1"/>
</dbReference>
<comment type="caution">
    <text evidence="1">The sequence shown here is derived from an EMBL/GenBank/DDBJ whole genome shotgun (WGS) entry which is preliminary data.</text>
</comment>
<organism evidence="1 2">
    <name type="scientific">Taxus chinensis</name>
    <name type="common">Chinese yew</name>
    <name type="synonym">Taxus wallichiana var. chinensis</name>
    <dbReference type="NCBI Taxonomy" id="29808"/>
    <lineage>
        <taxon>Eukaryota</taxon>
        <taxon>Viridiplantae</taxon>
        <taxon>Streptophyta</taxon>
        <taxon>Embryophyta</taxon>
        <taxon>Tracheophyta</taxon>
        <taxon>Spermatophyta</taxon>
        <taxon>Pinopsida</taxon>
        <taxon>Pinidae</taxon>
        <taxon>Conifers II</taxon>
        <taxon>Cupressales</taxon>
        <taxon>Taxaceae</taxon>
        <taxon>Taxus</taxon>
    </lineage>
</organism>
<dbReference type="OMA" id="PSMWIAT"/>
<evidence type="ECO:0000313" key="1">
    <source>
        <dbReference type="EMBL" id="KAH9290406.1"/>
    </source>
</evidence>
<dbReference type="AlphaFoldDB" id="A0AA38BXP6"/>
<feature type="non-terminal residue" evidence="1">
    <location>
        <position position="59"/>
    </location>
</feature>
<proteinExistence type="predicted"/>
<feature type="non-terminal residue" evidence="1">
    <location>
        <position position="1"/>
    </location>
</feature>
<keyword evidence="2" id="KW-1185">Reference proteome</keyword>
<protein>
    <submittedName>
        <fullName evidence="1">Uncharacterized protein</fullName>
    </submittedName>
</protein>
<name>A0AA38BXP6_TAXCH</name>
<dbReference type="EMBL" id="JAHRHJ020003813">
    <property type="protein sequence ID" value="KAH9290406.1"/>
    <property type="molecule type" value="Genomic_DNA"/>
</dbReference>
<dbReference type="Proteomes" id="UP000824469">
    <property type="component" value="Unassembled WGS sequence"/>
</dbReference>
<evidence type="ECO:0000313" key="2">
    <source>
        <dbReference type="Proteomes" id="UP000824469"/>
    </source>
</evidence>
<dbReference type="InterPro" id="IPR015683">
    <property type="entry name" value="Ionotropic_Glu_rcpt"/>
</dbReference>
<sequence length="59" mass="6669">KYDALVGDFTILANCSKYVDFTQLYSESGLVMVVAIQKVDSSNPWVFLRTFTPSMWIAT</sequence>
<dbReference type="PANTHER" id="PTHR18966">
    <property type="entry name" value="IONOTROPIC GLUTAMATE RECEPTOR"/>
    <property type="match status" value="1"/>
</dbReference>
<gene>
    <name evidence="1" type="ORF">KI387_034523</name>
</gene>
<dbReference type="Gene3D" id="3.40.190.10">
    <property type="entry name" value="Periplasmic binding protein-like II"/>
    <property type="match status" value="1"/>
</dbReference>
<accession>A0AA38BXP6</accession>
<reference evidence="1 2" key="1">
    <citation type="journal article" date="2021" name="Nat. Plants">
        <title>The Taxus genome provides insights into paclitaxel biosynthesis.</title>
        <authorList>
            <person name="Xiong X."/>
            <person name="Gou J."/>
            <person name="Liao Q."/>
            <person name="Li Y."/>
            <person name="Zhou Q."/>
            <person name="Bi G."/>
            <person name="Li C."/>
            <person name="Du R."/>
            <person name="Wang X."/>
            <person name="Sun T."/>
            <person name="Guo L."/>
            <person name="Liang H."/>
            <person name="Lu P."/>
            <person name="Wu Y."/>
            <person name="Zhang Z."/>
            <person name="Ro D.K."/>
            <person name="Shang Y."/>
            <person name="Huang S."/>
            <person name="Yan J."/>
        </authorList>
    </citation>
    <scope>NUCLEOTIDE SEQUENCE [LARGE SCALE GENOMIC DNA]</scope>
    <source>
        <strain evidence="1">Ta-2019</strain>
    </source>
</reference>